<accession>A0A941CQV8</accession>
<sequence>MNVIVSSIFLLVLLVLFLGIPLLIGITVYRDANRRGMNAVLWTLIAVLAPGFIGLILYLVVRSDHTALSCPQCSYPVRESYAVCPQCGTSLKASCLNCHQPLDPSWSRCASCGEPVPEELKRTAPPPSRDKGLGKILLAVLLIPLLLVLLLVGGLAAFRGTNTSSFGSVSGVPPEEFKNTPVVSDWLKDSAASGDGIYVLRHTGTSGTTTISEYLIYIRGEQPILGLTAMGHPQGLFRPAKFTASFQKDLQGSLVDEQLFQVQYQGSDNPVLEIQMDGLDAVYKETMTNVPLGMENLIPMKDDILDLFEQRVPFVGDNSAVSNLLGKIGMGNLGTYTLELKTAEAPYGLRVIYSSTVKPLADTDLTPEAIQILGLIENADYVEITDGTTTYRLDTAEASSQLGFDVKDLGKDVETLAEYLKGLMETAD</sequence>
<evidence type="ECO:0000259" key="3">
    <source>
        <dbReference type="Pfam" id="PF16107"/>
    </source>
</evidence>
<dbReference type="RefSeq" id="WP_211802662.1">
    <property type="nucleotide sequence ID" value="NZ_JAGSCS010000024.1"/>
</dbReference>
<feature type="transmembrane region" description="Helical" evidence="1">
    <location>
        <begin position="41"/>
        <end position="61"/>
    </location>
</feature>
<dbReference type="InterPro" id="IPR025874">
    <property type="entry name" value="DZR"/>
</dbReference>
<feature type="transmembrane region" description="Helical" evidence="1">
    <location>
        <begin position="136"/>
        <end position="158"/>
    </location>
</feature>
<keyword evidence="1" id="KW-0472">Membrane</keyword>
<dbReference type="EMBL" id="JAGSCS010000024">
    <property type="protein sequence ID" value="MBR0577246.1"/>
    <property type="molecule type" value="Genomic_DNA"/>
</dbReference>
<keyword evidence="1" id="KW-1133">Transmembrane helix</keyword>
<dbReference type="Proteomes" id="UP000675379">
    <property type="component" value="Unassembled WGS sequence"/>
</dbReference>
<name>A0A941CQV8_9CLOT</name>
<evidence type="ECO:0000313" key="4">
    <source>
        <dbReference type="EMBL" id="MBR0577246.1"/>
    </source>
</evidence>
<evidence type="ECO:0000259" key="2">
    <source>
        <dbReference type="Pfam" id="PF12773"/>
    </source>
</evidence>
<keyword evidence="5" id="KW-1185">Reference proteome</keyword>
<gene>
    <name evidence="4" type="ORF">KCG48_13065</name>
</gene>
<evidence type="ECO:0000313" key="5">
    <source>
        <dbReference type="Proteomes" id="UP000675379"/>
    </source>
</evidence>
<reference evidence="4" key="1">
    <citation type="submission" date="2021-04" db="EMBL/GenBank/DDBJ databases">
        <title>Proteiniclasticum sedimins sp. nov., an obligate anaerobic bacterium isolated from anaerobic sludge.</title>
        <authorList>
            <person name="Liu J."/>
        </authorList>
    </citation>
    <scope>NUCLEOTIDE SEQUENCE</scope>
    <source>
        <strain evidence="4">BAD-10</strain>
    </source>
</reference>
<dbReference type="InterPro" id="IPR032250">
    <property type="entry name" value="DUF4825"/>
</dbReference>
<proteinExistence type="predicted"/>
<feature type="domain" description="DZANK-type" evidence="2">
    <location>
        <begin position="70"/>
        <end position="113"/>
    </location>
</feature>
<protein>
    <submittedName>
        <fullName evidence="4">DUF4825 domain-containing protein</fullName>
    </submittedName>
</protein>
<evidence type="ECO:0000256" key="1">
    <source>
        <dbReference type="SAM" id="Phobius"/>
    </source>
</evidence>
<organism evidence="4 5">
    <name type="scientific">Proteiniclasticum sediminis</name>
    <dbReference type="NCBI Taxonomy" id="2804028"/>
    <lineage>
        <taxon>Bacteria</taxon>
        <taxon>Bacillati</taxon>
        <taxon>Bacillota</taxon>
        <taxon>Clostridia</taxon>
        <taxon>Eubacteriales</taxon>
        <taxon>Clostridiaceae</taxon>
        <taxon>Proteiniclasticum</taxon>
    </lineage>
</organism>
<feature type="domain" description="DUF4825" evidence="3">
    <location>
        <begin position="307"/>
        <end position="388"/>
    </location>
</feature>
<feature type="transmembrane region" description="Helical" evidence="1">
    <location>
        <begin position="6"/>
        <end position="29"/>
    </location>
</feature>
<dbReference type="Pfam" id="PF12773">
    <property type="entry name" value="DZR"/>
    <property type="match status" value="1"/>
</dbReference>
<dbReference type="AlphaFoldDB" id="A0A941CQV8"/>
<keyword evidence="1" id="KW-0812">Transmembrane</keyword>
<comment type="caution">
    <text evidence="4">The sequence shown here is derived from an EMBL/GenBank/DDBJ whole genome shotgun (WGS) entry which is preliminary data.</text>
</comment>
<dbReference type="Pfam" id="PF16107">
    <property type="entry name" value="DUF4825"/>
    <property type="match status" value="1"/>
</dbReference>